<evidence type="ECO:0000259" key="13">
    <source>
        <dbReference type="PROSITE" id="PS50885"/>
    </source>
</evidence>
<reference evidence="15" key="1">
    <citation type="submission" date="2016-05" db="EMBL/GenBank/DDBJ databases">
        <title>Paenibacillus oryzae. sp. nov., isolated from the rice root.</title>
        <authorList>
            <person name="Zhang J."/>
            <person name="Zhang X."/>
        </authorList>
    </citation>
    <scope>NUCLEOTIDE SEQUENCE [LARGE SCALE GENOMIC DNA]</scope>
    <source>
        <strain evidence="15">KCTC13222</strain>
    </source>
</reference>
<dbReference type="PANTHER" id="PTHR34220">
    <property type="entry name" value="SENSOR HISTIDINE KINASE YPDA"/>
    <property type="match status" value="1"/>
</dbReference>
<keyword evidence="4" id="KW-0808">Transferase</keyword>
<evidence type="ECO:0000256" key="10">
    <source>
        <dbReference type="ARBA" id="ARBA00023012"/>
    </source>
</evidence>
<dbReference type="Pfam" id="PF00672">
    <property type="entry name" value="HAMP"/>
    <property type="match status" value="1"/>
</dbReference>
<evidence type="ECO:0000256" key="4">
    <source>
        <dbReference type="ARBA" id="ARBA00022679"/>
    </source>
</evidence>
<keyword evidence="3" id="KW-0597">Phosphoprotein</keyword>
<comment type="caution">
    <text evidence="14">The sequence shown here is derived from an EMBL/GenBank/DDBJ whole genome shotgun (WGS) entry which is preliminary data.</text>
</comment>
<dbReference type="InterPro" id="IPR010559">
    <property type="entry name" value="Sig_transdc_His_kin_internal"/>
</dbReference>
<dbReference type="PROSITE" id="PS50885">
    <property type="entry name" value="HAMP"/>
    <property type="match status" value="1"/>
</dbReference>
<dbReference type="EMBL" id="LYPC01000014">
    <property type="protein sequence ID" value="OCT15333.1"/>
    <property type="molecule type" value="Genomic_DNA"/>
</dbReference>
<keyword evidence="2" id="KW-1003">Cell membrane</keyword>
<evidence type="ECO:0000256" key="6">
    <source>
        <dbReference type="ARBA" id="ARBA00022741"/>
    </source>
</evidence>
<keyword evidence="5 12" id="KW-0812">Transmembrane</keyword>
<organism evidence="14 15">
    <name type="scientific">Paenibacillus pectinilyticus</name>
    <dbReference type="NCBI Taxonomy" id="512399"/>
    <lineage>
        <taxon>Bacteria</taxon>
        <taxon>Bacillati</taxon>
        <taxon>Bacillota</taxon>
        <taxon>Bacilli</taxon>
        <taxon>Bacillales</taxon>
        <taxon>Paenibacillaceae</taxon>
        <taxon>Paenibacillus</taxon>
    </lineage>
</organism>
<keyword evidence="10" id="KW-0902">Two-component regulatory system</keyword>
<feature type="domain" description="HAMP" evidence="13">
    <location>
        <begin position="322"/>
        <end position="374"/>
    </location>
</feature>
<evidence type="ECO:0000256" key="11">
    <source>
        <dbReference type="ARBA" id="ARBA00023136"/>
    </source>
</evidence>
<evidence type="ECO:0000256" key="2">
    <source>
        <dbReference type="ARBA" id="ARBA00022475"/>
    </source>
</evidence>
<dbReference type="SUPFAM" id="SSF55874">
    <property type="entry name" value="ATPase domain of HSP90 chaperone/DNA topoisomerase II/histidine kinase"/>
    <property type="match status" value="1"/>
</dbReference>
<comment type="subcellular location">
    <subcellularLocation>
        <location evidence="1">Cell membrane</location>
        <topology evidence="1">Multi-pass membrane protein</topology>
    </subcellularLocation>
</comment>
<keyword evidence="15" id="KW-1185">Reference proteome</keyword>
<keyword evidence="6" id="KW-0547">Nucleotide-binding</keyword>
<evidence type="ECO:0000256" key="9">
    <source>
        <dbReference type="ARBA" id="ARBA00022989"/>
    </source>
</evidence>
<proteinExistence type="predicted"/>
<dbReference type="Gene3D" id="6.10.340.10">
    <property type="match status" value="1"/>
</dbReference>
<feature type="transmembrane region" description="Helical" evidence="12">
    <location>
        <begin position="303"/>
        <end position="321"/>
    </location>
</feature>
<evidence type="ECO:0000256" key="3">
    <source>
        <dbReference type="ARBA" id="ARBA00022553"/>
    </source>
</evidence>
<dbReference type="InterPro" id="IPR036890">
    <property type="entry name" value="HATPase_C_sf"/>
</dbReference>
<feature type="transmembrane region" description="Helical" evidence="12">
    <location>
        <begin position="12"/>
        <end position="33"/>
    </location>
</feature>
<evidence type="ECO:0000256" key="5">
    <source>
        <dbReference type="ARBA" id="ARBA00022692"/>
    </source>
</evidence>
<protein>
    <recommendedName>
        <fullName evidence="13">HAMP domain-containing protein</fullName>
    </recommendedName>
</protein>
<keyword evidence="8" id="KW-0067">ATP-binding</keyword>
<keyword evidence="11 12" id="KW-0472">Membrane</keyword>
<evidence type="ECO:0000256" key="8">
    <source>
        <dbReference type="ARBA" id="ARBA00022840"/>
    </source>
</evidence>
<dbReference type="Gene3D" id="3.30.565.10">
    <property type="entry name" value="Histidine kinase-like ATPase, C-terminal domain"/>
    <property type="match status" value="1"/>
</dbReference>
<evidence type="ECO:0000313" key="15">
    <source>
        <dbReference type="Proteomes" id="UP000093309"/>
    </source>
</evidence>
<accession>A0A1C1A452</accession>
<keyword evidence="7" id="KW-0418">Kinase</keyword>
<dbReference type="GO" id="GO:0005886">
    <property type="term" value="C:plasma membrane"/>
    <property type="evidence" value="ECO:0007669"/>
    <property type="project" value="UniProtKB-SubCell"/>
</dbReference>
<dbReference type="GO" id="GO:0000155">
    <property type="term" value="F:phosphorelay sensor kinase activity"/>
    <property type="evidence" value="ECO:0007669"/>
    <property type="project" value="InterPro"/>
</dbReference>
<evidence type="ECO:0000313" key="14">
    <source>
        <dbReference type="EMBL" id="OCT15333.1"/>
    </source>
</evidence>
<gene>
    <name evidence="14" type="ORF">A8709_14675</name>
</gene>
<sequence length="605" mass="69537">MFKKLQFQYKLFLGLSVIICVLLIISSGIFYFYTGSIVETNIVENQQHTVQKIQEQLDLVLTEMDNLTISVNASDVVMNTLENMTDAGEENYFDKYPHVSEELRNYLFSLTAVKPLKGRISIISKYNDYLDFSNRLDTQDVTKNDVRNLDFVKEGMHTEQFKFLLPPHEDEWSSNGEAVFSVVRPLRNMNYEIQGLIEVSFKVNILKQLFEFNNQSKELKGVILGPDQKAIYHNFNVKDEQKWLINDRLTQEKYGNYEVKNPGDGKSYVVTFNKSTNYNWTVLLMEDLAVINKPIGILRSLTIISYVLIFLVFISILYIYTRNITRPIRSLKKSVVSVNMNNLRLKLNFAQGNELTLLAQAFQDLLDEVKGTMDLMVASQAREMDAHMLALQAQMNPHFLYNTLAVIGAYGIKKGNNEVMQMCADLSDMLRYTVDLDSGQTKVKSEITHVNKYLKLMSLRFESYLQYHMDVEEALMSIPMPKLTLEPIIENVFRHAFKDMDPPWILRVHGYVREQRWYIDIEDNGHGFTASAISNLTSSMVKENGYYMPEQFNQNKANGGMGLLNTFMRLNLFYKGQEIIIIDNKAEGGAIIRISGPMIQGGESA</sequence>
<dbReference type="SMART" id="SM00304">
    <property type="entry name" value="HAMP"/>
    <property type="match status" value="1"/>
</dbReference>
<dbReference type="InterPro" id="IPR050640">
    <property type="entry name" value="Bact_2-comp_sensor_kinase"/>
</dbReference>
<dbReference type="STRING" id="512399.A8709_14675"/>
<dbReference type="InterPro" id="IPR003660">
    <property type="entry name" value="HAMP_dom"/>
</dbReference>
<dbReference type="PANTHER" id="PTHR34220:SF11">
    <property type="entry name" value="SENSOR PROTEIN KINASE HPTS"/>
    <property type="match status" value="1"/>
</dbReference>
<evidence type="ECO:0000256" key="12">
    <source>
        <dbReference type="SAM" id="Phobius"/>
    </source>
</evidence>
<dbReference type="Pfam" id="PF06580">
    <property type="entry name" value="His_kinase"/>
    <property type="match status" value="1"/>
</dbReference>
<dbReference type="GO" id="GO:0005524">
    <property type="term" value="F:ATP binding"/>
    <property type="evidence" value="ECO:0007669"/>
    <property type="project" value="UniProtKB-KW"/>
</dbReference>
<evidence type="ECO:0000256" key="1">
    <source>
        <dbReference type="ARBA" id="ARBA00004651"/>
    </source>
</evidence>
<dbReference type="RefSeq" id="WP_065852244.1">
    <property type="nucleotide sequence ID" value="NZ_LYPC01000014.1"/>
</dbReference>
<dbReference type="Proteomes" id="UP000093309">
    <property type="component" value="Unassembled WGS sequence"/>
</dbReference>
<name>A0A1C1A452_9BACL</name>
<dbReference type="AlphaFoldDB" id="A0A1C1A452"/>
<keyword evidence="9 12" id="KW-1133">Transmembrane helix</keyword>
<evidence type="ECO:0000256" key="7">
    <source>
        <dbReference type="ARBA" id="ARBA00022777"/>
    </source>
</evidence>